<evidence type="ECO:0000313" key="3">
    <source>
        <dbReference type="EMBL" id="PSV01200.1"/>
    </source>
</evidence>
<keyword evidence="2" id="KW-0812">Transmembrane</keyword>
<protein>
    <submittedName>
        <fullName evidence="3">Uncharacterized protein</fullName>
    </submittedName>
</protein>
<gene>
    <name evidence="3" type="ORF">C9J27_04020</name>
</gene>
<evidence type="ECO:0000256" key="1">
    <source>
        <dbReference type="SAM" id="MobiDB-lite"/>
    </source>
</evidence>
<comment type="caution">
    <text evidence="3">The sequence shown here is derived from an EMBL/GenBank/DDBJ whole genome shotgun (WGS) entry which is preliminary data.</text>
</comment>
<proteinExistence type="predicted"/>
<organism evidence="3 4">
    <name type="scientific">Photobacterium kishitanii</name>
    <dbReference type="NCBI Taxonomy" id="318456"/>
    <lineage>
        <taxon>Bacteria</taxon>
        <taxon>Pseudomonadati</taxon>
        <taxon>Pseudomonadota</taxon>
        <taxon>Gammaproteobacteria</taxon>
        <taxon>Vibrionales</taxon>
        <taxon>Vibrionaceae</taxon>
        <taxon>Photobacterium</taxon>
    </lineage>
</organism>
<reference evidence="3 4" key="1">
    <citation type="submission" date="2018-01" db="EMBL/GenBank/DDBJ databases">
        <title>Whole genome sequencing of Histamine producing bacteria.</title>
        <authorList>
            <person name="Butler K."/>
        </authorList>
    </citation>
    <scope>NUCLEOTIDE SEQUENCE [LARGE SCALE GENOMIC DNA]</scope>
    <source>
        <strain evidence="3 4">FS-7.2</strain>
    </source>
</reference>
<sequence>MGNPKLRGIGNNSSTPRIDTRGGFEKFMDGFTEKKAAVIPVVAGIASFIPAVQPHADMLFGCSLPIAGSILLKNVDVPFDKPHYHDRKSPGYFFFGNELGTNKEIWLSDSEARKHILIFGTTGAGFIILISLRFD</sequence>
<name>A0A2T3KN25_9GAMM</name>
<evidence type="ECO:0000256" key="2">
    <source>
        <dbReference type="SAM" id="Phobius"/>
    </source>
</evidence>
<keyword evidence="2" id="KW-1133">Transmembrane helix</keyword>
<accession>A0A2T3KN25</accession>
<keyword evidence="2" id="KW-0472">Membrane</keyword>
<feature type="region of interest" description="Disordered" evidence="1">
    <location>
        <begin position="1"/>
        <end position="21"/>
    </location>
</feature>
<dbReference type="AlphaFoldDB" id="A0A2T3KN25"/>
<feature type="transmembrane region" description="Helical" evidence="2">
    <location>
        <begin position="116"/>
        <end position="134"/>
    </location>
</feature>
<dbReference type="RefSeq" id="WP_107288927.1">
    <property type="nucleotide sequence ID" value="NZ_PYNF01000002.1"/>
</dbReference>
<dbReference type="EMBL" id="PYNF01000002">
    <property type="protein sequence ID" value="PSV01200.1"/>
    <property type="molecule type" value="Genomic_DNA"/>
</dbReference>
<dbReference type="Proteomes" id="UP000241426">
    <property type="component" value="Unassembled WGS sequence"/>
</dbReference>
<evidence type="ECO:0000313" key="4">
    <source>
        <dbReference type="Proteomes" id="UP000241426"/>
    </source>
</evidence>